<feature type="region of interest" description="Disordered" evidence="1">
    <location>
        <begin position="136"/>
        <end position="161"/>
    </location>
</feature>
<reference evidence="2" key="1">
    <citation type="submission" date="2020-07" db="EMBL/GenBank/DDBJ databases">
        <title>Huge and variable diversity of episymbiotic CPR bacteria and DPANN archaea in groundwater ecosystems.</title>
        <authorList>
            <person name="He C.Y."/>
            <person name="Keren R."/>
            <person name="Whittaker M."/>
            <person name="Farag I.F."/>
            <person name="Doudna J."/>
            <person name="Cate J.H.D."/>
            <person name="Banfield J.F."/>
        </authorList>
    </citation>
    <scope>NUCLEOTIDE SEQUENCE</scope>
    <source>
        <strain evidence="2">NC_groundwater_1813_Pr3_B-0.1um_71_17</strain>
    </source>
</reference>
<accession>A0A933SGT7</accession>
<dbReference type="Proteomes" id="UP000696931">
    <property type="component" value="Unassembled WGS sequence"/>
</dbReference>
<dbReference type="AlphaFoldDB" id="A0A933SGT7"/>
<dbReference type="PROSITE" id="PS51257">
    <property type="entry name" value="PROKAR_LIPOPROTEIN"/>
    <property type="match status" value="1"/>
</dbReference>
<evidence type="ECO:0000313" key="2">
    <source>
        <dbReference type="EMBL" id="MBI5170093.1"/>
    </source>
</evidence>
<protein>
    <submittedName>
        <fullName evidence="2">Uncharacterized protein</fullName>
    </submittedName>
</protein>
<dbReference type="EMBL" id="JACRIW010000081">
    <property type="protein sequence ID" value="MBI5170093.1"/>
    <property type="molecule type" value="Genomic_DNA"/>
</dbReference>
<sequence length="168" mass="17516">MTLLRSNTLRALALLSFLGGCGPRDVQTAGSLVGEWKGHVAWRDGTTPLVLHVRADGDSLAATLDAPALGVSAQPIGRVSFDSPRVHFAVADSAGTVAFDGWLRRGLVVGALSGGPLAAETNRALLPQLSLKQAVKPAKPSPWPEGVVGAEPPLESAKERSLAEWLAR</sequence>
<evidence type="ECO:0000313" key="3">
    <source>
        <dbReference type="Proteomes" id="UP000696931"/>
    </source>
</evidence>
<proteinExistence type="predicted"/>
<name>A0A933SGT7_UNCEI</name>
<evidence type="ECO:0000256" key="1">
    <source>
        <dbReference type="SAM" id="MobiDB-lite"/>
    </source>
</evidence>
<comment type="caution">
    <text evidence="2">The sequence shown here is derived from an EMBL/GenBank/DDBJ whole genome shotgun (WGS) entry which is preliminary data.</text>
</comment>
<gene>
    <name evidence="2" type="ORF">HZA61_11435</name>
</gene>
<organism evidence="2 3">
    <name type="scientific">Eiseniibacteriota bacterium</name>
    <dbReference type="NCBI Taxonomy" id="2212470"/>
    <lineage>
        <taxon>Bacteria</taxon>
        <taxon>Candidatus Eiseniibacteriota</taxon>
    </lineage>
</organism>